<reference evidence="1 2" key="1">
    <citation type="journal article" date="2020" name="BMC Genomics">
        <title>Intraspecific diversification of the crop wild relative Brassica cretica Lam. using demographic model selection.</title>
        <authorList>
            <person name="Kioukis A."/>
            <person name="Michalopoulou V.A."/>
            <person name="Briers L."/>
            <person name="Pirintsos S."/>
            <person name="Studholme D.J."/>
            <person name="Pavlidis P."/>
            <person name="Sarris P.F."/>
        </authorList>
    </citation>
    <scope>NUCLEOTIDE SEQUENCE [LARGE SCALE GENOMIC DNA]</scope>
    <source>
        <strain evidence="2">cv. PFS-1207/04</strain>
    </source>
</reference>
<accession>A0ABQ7DZE6</accession>
<gene>
    <name evidence="1" type="ORF">DY000_02031285</name>
</gene>
<evidence type="ECO:0000313" key="1">
    <source>
        <dbReference type="EMBL" id="KAF3582912.1"/>
    </source>
</evidence>
<name>A0ABQ7DZE6_BRACR</name>
<comment type="caution">
    <text evidence="1">The sequence shown here is derived from an EMBL/GenBank/DDBJ whole genome shotgun (WGS) entry which is preliminary data.</text>
</comment>
<protein>
    <submittedName>
        <fullName evidence="1">Uncharacterized protein</fullName>
    </submittedName>
</protein>
<dbReference type="PANTHER" id="PTHR46782">
    <property type="entry name" value="OS01G0757700 PROTEIN"/>
    <property type="match status" value="1"/>
</dbReference>
<keyword evidence="2" id="KW-1185">Reference proteome</keyword>
<dbReference type="Proteomes" id="UP000266723">
    <property type="component" value="Unassembled WGS sequence"/>
</dbReference>
<sequence>MGSKLCVWVQMTDQDTVMILTGNWVREDDEKWVFDSLNEEGTEFVTLKAVGGSFGVPVSDIIPYRRNGIYIRENQPIVRLRSQTTSEANHWKGKAVVVEVENGSKADDYVVPESLCRHENTTEEGETRLTQWPRFQDALHQFLDDESSQNVLFSRDVPPVVDGVEKDGIEAALEAVPYEGDNLFVGQVFKSKSDCKIKIAIHAINRKFHFKTKRFVLLEVQGLDTLEYGKQGREAELLPEVMNLVIFRYKNCQTLKKKSTERLTPSLPGTKREWKKIIQVTRWMLSKGQERTMGSHFSLLNALAEDNRLDEAEELWNKLFMEHLEGTPRKFFNQMISIYYKREIFTTSSLR</sequence>
<dbReference type="InterPro" id="IPR044646">
    <property type="entry name" value="EMB1417-like"/>
</dbReference>
<dbReference type="PANTHER" id="PTHR46782:SF1">
    <property type="entry name" value="OS01G0757700 PROTEIN"/>
    <property type="match status" value="1"/>
</dbReference>
<organism evidence="1 2">
    <name type="scientific">Brassica cretica</name>
    <name type="common">Mustard</name>
    <dbReference type="NCBI Taxonomy" id="69181"/>
    <lineage>
        <taxon>Eukaryota</taxon>
        <taxon>Viridiplantae</taxon>
        <taxon>Streptophyta</taxon>
        <taxon>Embryophyta</taxon>
        <taxon>Tracheophyta</taxon>
        <taxon>Spermatophyta</taxon>
        <taxon>Magnoliopsida</taxon>
        <taxon>eudicotyledons</taxon>
        <taxon>Gunneridae</taxon>
        <taxon>Pentapetalae</taxon>
        <taxon>rosids</taxon>
        <taxon>malvids</taxon>
        <taxon>Brassicales</taxon>
        <taxon>Brassicaceae</taxon>
        <taxon>Brassiceae</taxon>
        <taxon>Brassica</taxon>
    </lineage>
</organism>
<dbReference type="EMBL" id="QGKV02000649">
    <property type="protein sequence ID" value="KAF3582912.1"/>
    <property type="molecule type" value="Genomic_DNA"/>
</dbReference>
<evidence type="ECO:0000313" key="2">
    <source>
        <dbReference type="Proteomes" id="UP000266723"/>
    </source>
</evidence>
<proteinExistence type="predicted"/>